<feature type="domain" description="SH2" evidence="2">
    <location>
        <begin position="13"/>
        <end position="71"/>
    </location>
</feature>
<proteinExistence type="predicted"/>
<dbReference type="CDD" id="cd00173">
    <property type="entry name" value="SH2"/>
    <property type="match status" value="1"/>
</dbReference>
<dbReference type="Gene3D" id="3.30.505.10">
    <property type="entry name" value="SH2 domain"/>
    <property type="match status" value="1"/>
</dbReference>
<dbReference type="InterPro" id="IPR000980">
    <property type="entry name" value="SH2"/>
</dbReference>
<feature type="region of interest" description="Disordered" evidence="1">
    <location>
        <begin position="99"/>
        <end position="118"/>
    </location>
</feature>
<dbReference type="InterPro" id="IPR036860">
    <property type="entry name" value="SH2_dom_sf"/>
</dbReference>
<dbReference type="EMBL" id="KN572484">
    <property type="protein sequence ID" value="KHJ83641.1"/>
    <property type="molecule type" value="Genomic_DNA"/>
</dbReference>
<evidence type="ECO:0000313" key="3">
    <source>
        <dbReference type="EMBL" id="KHJ83641.1"/>
    </source>
</evidence>
<evidence type="ECO:0000313" key="4">
    <source>
        <dbReference type="Proteomes" id="UP000053660"/>
    </source>
</evidence>
<feature type="compositionally biased region" description="Basic and acidic residues" evidence="1">
    <location>
        <begin position="99"/>
        <end position="114"/>
    </location>
</feature>
<reference evidence="3 4" key="1">
    <citation type="submission" date="2014-03" db="EMBL/GenBank/DDBJ databases">
        <title>Draft genome of the hookworm Oesophagostomum dentatum.</title>
        <authorList>
            <person name="Mitreva M."/>
        </authorList>
    </citation>
    <scope>NUCLEOTIDE SEQUENCE [LARGE SCALE GENOMIC DNA]</scope>
    <source>
        <strain evidence="3 4">OD-Hann</strain>
    </source>
</reference>
<dbReference type="Proteomes" id="UP000053660">
    <property type="component" value="Unassembled WGS sequence"/>
</dbReference>
<evidence type="ECO:0000259" key="2">
    <source>
        <dbReference type="Pfam" id="PF00017"/>
    </source>
</evidence>
<protein>
    <submittedName>
        <fullName evidence="3">SH2 domain protein</fullName>
    </submittedName>
</protein>
<dbReference type="AlphaFoldDB" id="A0A0B1SIF4"/>
<organism evidence="3 4">
    <name type="scientific">Oesophagostomum dentatum</name>
    <name type="common">Nodular worm</name>
    <dbReference type="NCBI Taxonomy" id="61180"/>
    <lineage>
        <taxon>Eukaryota</taxon>
        <taxon>Metazoa</taxon>
        <taxon>Ecdysozoa</taxon>
        <taxon>Nematoda</taxon>
        <taxon>Chromadorea</taxon>
        <taxon>Rhabditida</taxon>
        <taxon>Rhabditina</taxon>
        <taxon>Rhabditomorpha</taxon>
        <taxon>Strongyloidea</taxon>
        <taxon>Strongylidae</taxon>
        <taxon>Oesophagostomum</taxon>
    </lineage>
</organism>
<sequence length="132" mass="14584">MHARSRIVEKMGKQVATDGIFLIRPSASQANKLVLSVLHGERVSHCLIGQTQQGWGFENGGVYFVTIGDFIDGMKMPFGSLWDRVRSGAQRLFGNHETLHEDHSVSGEDRDHATDSSPNPRYGFCAALLQLS</sequence>
<dbReference type="SUPFAM" id="SSF55550">
    <property type="entry name" value="SH2 domain"/>
    <property type="match status" value="1"/>
</dbReference>
<dbReference type="OrthoDB" id="3175255at2759"/>
<dbReference type="Pfam" id="PF00017">
    <property type="entry name" value="SH2"/>
    <property type="match status" value="1"/>
</dbReference>
<evidence type="ECO:0000256" key="1">
    <source>
        <dbReference type="SAM" id="MobiDB-lite"/>
    </source>
</evidence>
<keyword evidence="4" id="KW-1185">Reference proteome</keyword>
<accession>A0A0B1SIF4</accession>
<name>A0A0B1SIF4_OESDE</name>
<gene>
    <name evidence="3" type="ORF">OESDEN_16658</name>
</gene>